<sequence>MYQILGQTAALIMLLVSIGCSDSSTDPASQEPKVDQSGFTASLSGSVSGEVSGAGVVTYLPPKEGDPVTGVRPGYFLVANLNSARNDKREFLIIFRVPGEAQPGDHNLVAPDPLRVGENFEVQVEMVEEGRSISYQSNTEGTITLEDFAPNSAGSGNSNITGTFQFVTENSEGGQISATGTFDLPLGRRVVFQDSAYSGKDVPKG</sequence>
<evidence type="ECO:0000313" key="1">
    <source>
        <dbReference type="EMBL" id="WNM58773.1"/>
    </source>
</evidence>
<protein>
    <submittedName>
        <fullName evidence="1">Uncharacterized protein</fullName>
    </submittedName>
</protein>
<proteinExistence type="predicted"/>
<organism evidence="1 2">
    <name type="scientific">Candidatus Nitrospira allomarina</name>
    <dbReference type="NCBI Taxonomy" id="3020900"/>
    <lineage>
        <taxon>Bacteria</taxon>
        <taxon>Pseudomonadati</taxon>
        <taxon>Nitrospirota</taxon>
        <taxon>Nitrospiria</taxon>
        <taxon>Nitrospirales</taxon>
        <taxon>Nitrospiraceae</taxon>
        <taxon>Nitrospira</taxon>
    </lineage>
</organism>
<dbReference type="EMBL" id="CP116967">
    <property type="protein sequence ID" value="WNM58773.1"/>
    <property type="molecule type" value="Genomic_DNA"/>
</dbReference>
<dbReference type="KEGG" id="nall:PP769_03115"/>
<accession>A0AA96GH53</accession>
<dbReference type="Proteomes" id="UP001302719">
    <property type="component" value="Chromosome"/>
</dbReference>
<keyword evidence="2" id="KW-1185">Reference proteome</keyword>
<reference evidence="1 2" key="1">
    <citation type="submission" date="2023-01" db="EMBL/GenBank/DDBJ databases">
        <title>Cultivation and genomic characterization of new, ubiquitous marine nitrite-oxidizing bacteria from the Nitrospirales.</title>
        <authorList>
            <person name="Mueller A.J."/>
            <person name="Daebeler A."/>
            <person name="Herbold C.W."/>
            <person name="Kirkegaard R.H."/>
            <person name="Daims H."/>
        </authorList>
    </citation>
    <scope>NUCLEOTIDE SEQUENCE [LARGE SCALE GENOMIC DNA]</scope>
    <source>
        <strain evidence="1 2">VA</strain>
    </source>
</reference>
<name>A0AA96GH53_9BACT</name>
<dbReference type="RefSeq" id="WP_312645025.1">
    <property type="nucleotide sequence ID" value="NZ_CP116967.1"/>
</dbReference>
<evidence type="ECO:0000313" key="2">
    <source>
        <dbReference type="Proteomes" id="UP001302719"/>
    </source>
</evidence>
<gene>
    <name evidence="1" type="ORF">PP769_03115</name>
</gene>
<dbReference type="AlphaFoldDB" id="A0AA96GH53"/>